<keyword evidence="4" id="KW-0418">Kinase</keyword>
<evidence type="ECO:0000256" key="3">
    <source>
        <dbReference type="ARBA" id="ARBA00022679"/>
    </source>
</evidence>
<name>A0A7J0BGI7_9BACT</name>
<dbReference type="CDD" id="cd00130">
    <property type="entry name" value="PAS"/>
    <property type="match status" value="1"/>
</dbReference>
<dbReference type="SUPFAM" id="SSF55785">
    <property type="entry name" value="PYP-like sensor domain (PAS domain)"/>
    <property type="match status" value="1"/>
</dbReference>
<dbReference type="AlphaFoldDB" id="A0A7J0BGI7"/>
<dbReference type="InterPro" id="IPR050736">
    <property type="entry name" value="Sensor_HK_Regulatory"/>
</dbReference>
<keyword evidence="3" id="KW-0808">Transferase</keyword>
<dbReference type="Pfam" id="PF02518">
    <property type="entry name" value="HATPase_c"/>
    <property type="match status" value="1"/>
</dbReference>
<dbReference type="PROSITE" id="PS50109">
    <property type="entry name" value="HIS_KIN"/>
    <property type="match status" value="1"/>
</dbReference>
<comment type="caution">
    <text evidence="7">The sequence shown here is derived from an EMBL/GenBank/DDBJ whole genome shotgun (WGS) entry which is preliminary data.</text>
</comment>
<dbReference type="InterPro" id="IPR035965">
    <property type="entry name" value="PAS-like_dom_sf"/>
</dbReference>
<dbReference type="SMART" id="SM00388">
    <property type="entry name" value="HisKA"/>
    <property type="match status" value="1"/>
</dbReference>
<dbReference type="Pfam" id="PF13492">
    <property type="entry name" value="GAF_3"/>
    <property type="match status" value="1"/>
</dbReference>
<dbReference type="EMBL" id="BLVO01000005">
    <property type="protein sequence ID" value="GFM32311.1"/>
    <property type="molecule type" value="Genomic_DNA"/>
</dbReference>
<evidence type="ECO:0000313" key="8">
    <source>
        <dbReference type="Proteomes" id="UP000503840"/>
    </source>
</evidence>
<dbReference type="EC" id="2.7.13.3" evidence="2"/>
<dbReference type="InterPro" id="IPR003018">
    <property type="entry name" value="GAF"/>
</dbReference>
<feature type="domain" description="Histidine kinase" evidence="6">
    <location>
        <begin position="311"/>
        <end position="527"/>
    </location>
</feature>
<dbReference type="InterPro" id="IPR003594">
    <property type="entry name" value="HATPase_dom"/>
</dbReference>
<dbReference type="PANTHER" id="PTHR43711">
    <property type="entry name" value="TWO-COMPONENT HISTIDINE KINASE"/>
    <property type="match status" value="1"/>
</dbReference>
<dbReference type="Gene3D" id="1.10.287.130">
    <property type="match status" value="1"/>
</dbReference>
<evidence type="ECO:0000256" key="5">
    <source>
        <dbReference type="ARBA" id="ARBA00023012"/>
    </source>
</evidence>
<evidence type="ECO:0000256" key="2">
    <source>
        <dbReference type="ARBA" id="ARBA00012438"/>
    </source>
</evidence>
<dbReference type="SUPFAM" id="SSF55874">
    <property type="entry name" value="ATPase domain of HSP90 chaperone/DNA topoisomerase II/histidine kinase"/>
    <property type="match status" value="1"/>
</dbReference>
<dbReference type="SUPFAM" id="SSF47384">
    <property type="entry name" value="Homodimeric domain of signal transducing histidine kinase"/>
    <property type="match status" value="1"/>
</dbReference>
<dbReference type="InterPro" id="IPR003661">
    <property type="entry name" value="HisK_dim/P_dom"/>
</dbReference>
<accession>A0A7J0BGI7</accession>
<proteinExistence type="predicted"/>
<dbReference type="InterPro" id="IPR000014">
    <property type="entry name" value="PAS"/>
</dbReference>
<dbReference type="Pfam" id="PF13426">
    <property type="entry name" value="PAS_9"/>
    <property type="match status" value="1"/>
</dbReference>
<keyword evidence="8" id="KW-1185">Reference proteome</keyword>
<dbReference type="PANTHER" id="PTHR43711:SF1">
    <property type="entry name" value="HISTIDINE KINASE 1"/>
    <property type="match status" value="1"/>
</dbReference>
<comment type="catalytic activity">
    <reaction evidence="1">
        <text>ATP + protein L-histidine = ADP + protein N-phospho-L-histidine.</text>
        <dbReference type="EC" id="2.7.13.3"/>
    </reaction>
</comment>
<evidence type="ECO:0000313" key="7">
    <source>
        <dbReference type="EMBL" id="GFM32311.1"/>
    </source>
</evidence>
<dbReference type="InterPro" id="IPR005467">
    <property type="entry name" value="His_kinase_dom"/>
</dbReference>
<organism evidence="7 8">
    <name type="scientific">Desulfovibrio subterraneus</name>
    <dbReference type="NCBI Taxonomy" id="2718620"/>
    <lineage>
        <taxon>Bacteria</taxon>
        <taxon>Pseudomonadati</taxon>
        <taxon>Thermodesulfobacteriota</taxon>
        <taxon>Desulfovibrionia</taxon>
        <taxon>Desulfovibrionales</taxon>
        <taxon>Desulfovibrionaceae</taxon>
        <taxon>Desulfovibrio</taxon>
    </lineage>
</organism>
<dbReference type="InterPro" id="IPR036097">
    <property type="entry name" value="HisK_dim/P_sf"/>
</dbReference>
<evidence type="ECO:0000256" key="4">
    <source>
        <dbReference type="ARBA" id="ARBA00022777"/>
    </source>
</evidence>
<dbReference type="Pfam" id="PF00512">
    <property type="entry name" value="HisKA"/>
    <property type="match status" value="1"/>
</dbReference>
<dbReference type="SMART" id="SM00091">
    <property type="entry name" value="PAS"/>
    <property type="match status" value="1"/>
</dbReference>
<dbReference type="NCBIfam" id="TIGR00229">
    <property type="entry name" value="sensory_box"/>
    <property type="match status" value="1"/>
</dbReference>
<keyword evidence="5" id="KW-0902">Two-component regulatory system</keyword>
<dbReference type="GO" id="GO:0000155">
    <property type="term" value="F:phosphorelay sensor kinase activity"/>
    <property type="evidence" value="ECO:0007669"/>
    <property type="project" value="InterPro"/>
</dbReference>
<dbReference type="CDD" id="cd00082">
    <property type="entry name" value="HisKA"/>
    <property type="match status" value="1"/>
</dbReference>
<evidence type="ECO:0000256" key="1">
    <source>
        <dbReference type="ARBA" id="ARBA00000085"/>
    </source>
</evidence>
<dbReference type="Gene3D" id="3.30.565.10">
    <property type="entry name" value="Histidine kinase-like ATPase, C-terminal domain"/>
    <property type="match status" value="1"/>
</dbReference>
<gene>
    <name evidence="7" type="ORF">DSM101010T_06760</name>
</gene>
<dbReference type="SMART" id="SM00387">
    <property type="entry name" value="HATPase_c"/>
    <property type="match status" value="1"/>
</dbReference>
<reference evidence="7 8" key="1">
    <citation type="submission" date="2020-05" db="EMBL/GenBank/DDBJ databases">
        <title>Draft genome sequence of Desulfovibrio sp. strain HN2T.</title>
        <authorList>
            <person name="Ueno A."/>
            <person name="Tamazawa S."/>
            <person name="Tamamura S."/>
            <person name="Murakami T."/>
            <person name="Kiyama T."/>
            <person name="Inomata H."/>
            <person name="Amano Y."/>
            <person name="Miyakawa K."/>
            <person name="Tamaki H."/>
            <person name="Naganuma T."/>
            <person name="Kaneko K."/>
        </authorList>
    </citation>
    <scope>NUCLEOTIDE SEQUENCE [LARGE SCALE GENOMIC DNA]</scope>
    <source>
        <strain evidence="7 8">HN2</strain>
    </source>
</reference>
<protein>
    <recommendedName>
        <fullName evidence="2">histidine kinase</fullName>
        <ecNumber evidence="2">2.7.13.3</ecNumber>
    </recommendedName>
</protein>
<sequence>MLRRERAAAMDALELAASLGSFAPSLSQHSDTRPILEETCLRARKMIDMKGVAIYLAQEGTYDFAMQYCDTPGMNELIEREVNSLIDDNSFAYAMKSNEPLFFLTRDGKHQILLHVIGSASRIRGMLVGVLQQDKDGILDTTRRLFSVVMLSAAHAMESHEVNKLFAEDNKRLEQKVLARTRALEDTNRQLQQIFNSIQTGVIITNAKTQKIHDANPAALAMLKAKPEDLIGTSCAGSICFEEPENCPFHNRLALRMNYEHTLRRTDGVNIPIIENVTEIQLGGHLFFLKSFMDISEQKKLQQLKEDVERITRHDLKSPLNGIINLPDVIVDIGPLNDDQLEMLKHIKESGFKMLKTINASLDLFKMETGTYTFVPATIDIMQILRNVFMDIAPLSSALQISHSITVDGEAFEPGDKILVRAEETMLYYLFSNLLTNAAEASPQGHHVSVSILPMGERVAVDIHNFGVVPEEIRANFFSKYVTFGKKGGTGLGTFSAKLITDTLGGEISFTTSEEMGTTVTVVLPAA</sequence>
<dbReference type="InterPro" id="IPR036890">
    <property type="entry name" value="HATPase_C_sf"/>
</dbReference>
<evidence type="ECO:0000259" key="6">
    <source>
        <dbReference type="PROSITE" id="PS50109"/>
    </source>
</evidence>
<dbReference type="Proteomes" id="UP000503840">
    <property type="component" value="Unassembled WGS sequence"/>
</dbReference>
<dbReference type="Gene3D" id="3.30.450.20">
    <property type="entry name" value="PAS domain"/>
    <property type="match status" value="1"/>
</dbReference>